<keyword evidence="5" id="KW-1185">Reference proteome</keyword>
<dbReference type="PANTHER" id="PTHR42943">
    <property type="entry name" value="GLUTATHIONE S-TRANSFERASE KAPPA"/>
    <property type="match status" value="1"/>
</dbReference>
<dbReference type="SUPFAM" id="SSF52833">
    <property type="entry name" value="Thioredoxin-like"/>
    <property type="match status" value="1"/>
</dbReference>
<dbReference type="GO" id="GO:1901170">
    <property type="term" value="P:naphthalene catabolic process"/>
    <property type="evidence" value="ECO:0007669"/>
    <property type="project" value="InterPro"/>
</dbReference>
<dbReference type="GO" id="GO:0018845">
    <property type="term" value="F:2-hydroxychromene-2-carboxylate isomerase activity"/>
    <property type="evidence" value="ECO:0007669"/>
    <property type="project" value="UniProtKB-UniRule"/>
</dbReference>
<proteinExistence type="inferred from homology"/>
<dbReference type="EC" id="5.99.1.4" evidence="1"/>
<dbReference type="AlphaFoldDB" id="A0A1B1AJ73"/>
<dbReference type="CDD" id="cd03022">
    <property type="entry name" value="DsbA_HCCA_Iso"/>
    <property type="match status" value="1"/>
</dbReference>
<evidence type="ECO:0000256" key="2">
    <source>
        <dbReference type="PIRSR" id="PIRSR006386-1"/>
    </source>
</evidence>
<organism evidence="4 5">
    <name type="scientific">Candidatus Viadribacter manganicus</name>
    <dbReference type="NCBI Taxonomy" id="1759059"/>
    <lineage>
        <taxon>Bacteria</taxon>
        <taxon>Pseudomonadati</taxon>
        <taxon>Pseudomonadota</taxon>
        <taxon>Alphaproteobacteria</taxon>
        <taxon>Hyphomonadales</taxon>
        <taxon>Hyphomonadaceae</taxon>
        <taxon>Candidatus Viadribacter</taxon>
    </lineage>
</organism>
<dbReference type="GO" id="GO:0006749">
    <property type="term" value="P:glutathione metabolic process"/>
    <property type="evidence" value="ECO:0007669"/>
    <property type="project" value="TreeGrafter"/>
</dbReference>
<comment type="similarity">
    <text evidence="1">Belongs to the GST superfamily. NadH family.</text>
</comment>
<sequence>MVMKTAEFLFDFASPNAYLAHRVLPQIEARTGAKFTYTPVLLGGLFKLTGNQAPMFAFANIPNKLAYEMLELRRFIAHHKLDAFQMNPFFPVNTLLIMRAAVAAEIDGVLTQYAEAVFHHMWEAPKKMDDPSVVAEALAASGLDAHRLLARAQEHEVKAKLMANTENAAKRGAFGIPSFFVDDELYFGKNTLREIEDALTA</sequence>
<dbReference type="InterPro" id="IPR044087">
    <property type="entry name" value="NahD-like"/>
</dbReference>
<gene>
    <name evidence="4" type="ORF">ATE48_12085</name>
</gene>
<dbReference type="InterPro" id="IPR036249">
    <property type="entry name" value="Thioredoxin-like_sf"/>
</dbReference>
<evidence type="ECO:0000256" key="1">
    <source>
        <dbReference type="PIRNR" id="PIRNR006386"/>
    </source>
</evidence>
<dbReference type="KEGG" id="cbot:ATE48_12085"/>
<feature type="domain" description="DSBA-like thioredoxin" evidence="3">
    <location>
        <begin position="7"/>
        <end position="199"/>
    </location>
</feature>
<dbReference type="InterPro" id="IPR014440">
    <property type="entry name" value="HCCAis_GSTk"/>
</dbReference>
<dbReference type="InParanoid" id="A0A1B1AJ73"/>
<protein>
    <recommendedName>
        <fullName evidence="1">2-hydroxychromene-2-carboxylate isomerase</fullName>
        <ecNumber evidence="1">5.99.1.4</ecNumber>
    </recommendedName>
</protein>
<evidence type="ECO:0000313" key="5">
    <source>
        <dbReference type="Proteomes" id="UP000092498"/>
    </source>
</evidence>
<dbReference type="PIRSF" id="PIRSF006386">
    <property type="entry name" value="HCCAis_GSTk"/>
    <property type="match status" value="1"/>
</dbReference>
<feature type="active site" description="Nucleophile" evidence="2">
    <location>
        <position position="14"/>
    </location>
</feature>
<accession>A0A1B1AJ73</accession>
<dbReference type="GO" id="GO:0004602">
    <property type="term" value="F:glutathione peroxidase activity"/>
    <property type="evidence" value="ECO:0007669"/>
    <property type="project" value="TreeGrafter"/>
</dbReference>
<comment type="catalytic activity">
    <reaction evidence="1">
        <text>2-hydroxychromene-2-carboxylate = (3E)-4-(2-hydroxyphenyl)-2-oxobut-3-enoate</text>
        <dbReference type="Rhea" id="RHEA:27401"/>
        <dbReference type="ChEBI" id="CHEBI:59350"/>
        <dbReference type="ChEBI" id="CHEBI:59353"/>
        <dbReference type="EC" id="5.99.1.4"/>
    </reaction>
</comment>
<dbReference type="Gene3D" id="3.40.30.10">
    <property type="entry name" value="Glutaredoxin"/>
    <property type="match status" value="1"/>
</dbReference>
<dbReference type="PANTHER" id="PTHR42943:SF2">
    <property type="entry name" value="GLUTATHIONE S-TRANSFERASE KAPPA 1"/>
    <property type="match status" value="1"/>
</dbReference>
<evidence type="ECO:0000259" key="3">
    <source>
        <dbReference type="Pfam" id="PF01323"/>
    </source>
</evidence>
<dbReference type="InterPro" id="IPR051924">
    <property type="entry name" value="GST_Kappa/NadH"/>
</dbReference>
<dbReference type="EMBL" id="CP013244">
    <property type="protein sequence ID" value="ANP46603.1"/>
    <property type="molecule type" value="Genomic_DNA"/>
</dbReference>
<dbReference type="Proteomes" id="UP000092498">
    <property type="component" value="Chromosome"/>
</dbReference>
<dbReference type="Pfam" id="PF01323">
    <property type="entry name" value="DSBA"/>
    <property type="match status" value="1"/>
</dbReference>
<dbReference type="STRING" id="1759059.ATE48_12085"/>
<dbReference type="GO" id="GO:0004364">
    <property type="term" value="F:glutathione transferase activity"/>
    <property type="evidence" value="ECO:0007669"/>
    <property type="project" value="TreeGrafter"/>
</dbReference>
<dbReference type="InterPro" id="IPR001853">
    <property type="entry name" value="DSBA-like_thioredoxin_dom"/>
</dbReference>
<name>A0A1B1AJ73_9PROT</name>
<evidence type="ECO:0000313" key="4">
    <source>
        <dbReference type="EMBL" id="ANP46603.1"/>
    </source>
</evidence>
<keyword evidence="1" id="KW-0413">Isomerase</keyword>
<reference evidence="4 5" key="1">
    <citation type="submission" date="2015-11" db="EMBL/GenBank/DDBJ databases">
        <title>Whole-Genome Sequence of Candidatus Oderbacter manganicum from the National Park Lower Oder Valley, Germany.</title>
        <authorList>
            <person name="Braun B."/>
            <person name="Liere K."/>
            <person name="Szewzyk U."/>
        </authorList>
    </citation>
    <scope>NUCLEOTIDE SEQUENCE [LARGE SCALE GENOMIC DNA]</scope>
    <source>
        <strain evidence="4 5">OTSz_A_272</strain>
    </source>
</reference>